<dbReference type="InterPro" id="IPR043128">
    <property type="entry name" value="Rev_trsase/Diguanyl_cyclase"/>
</dbReference>
<dbReference type="PROSITE" id="PS50994">
    <property type="entry name" value="INTEGRASE"/>
    <property type="match status" value="1"/>
</dbReference>
<dbReference type="Gene3D" id="3.10.20.370">
    <property type="match status" value="1"/>
</dbReference>
<sequence>MRIPIQYNVGTEIVETKALIDSGAGGHFICEEEARKLKKPWTRLEKPIKVFNVDGTRNKIGWITHSVTIDITIGDRSMKETLLISGLGPERIILGLPWLQDHNPDIDWVTGVVHFRPRRKIMVKRLMKPFIGILDETKELDTGILDEVEDDEVLIRSFIKGEEDSDEVRINAKLSASQVLAQAHEVKAKPLEELLPTYLSDYADRFEKKKAERFPPSRPYDHAIDLKPDFKPRDCKIYSLSPKEWIEQDKFLDENLRKGYIRPSKSPMASPFFFVAKKEVGALRPCQDYRDLNNGTIKNRYPLPLVTDLVDKLKTAKVFTKLDLRNGYNNIRIKDGDQWKAAFKTPRGLFEPTVMFFGLTNSPATFQAFMNDILKDFIDEGWCVVYMDDILIFSDEINIHRLCMRHVLERLRENDLYLKLEKCEFEVMKTLFLGMVITPGHILMDETKLAGIKDWEAPKTIKGVRSFLGFANFYRKFIGKYAELARPLHELTKKDTKFEWTKLRDIAFNVLKAKFLQRPILQMPDDEKPFIIEADASKWATGAVLKQQGSDGELHPCGYISHAFTATERNYEIYDRELLAITNALKAWEHYLLGGAHPVTILSDHKNLTYFRTAQKLNRQQARLSLYLTQFDLRLVHVPGMKMVQSDALSRRPDLIDEEENDNEDIVMLPDKLFVNVIDTELKTMLEEALPTDKFLQMTIESLIEKGTPPIKSSLQDWWTEGNLLFYKDRIYVPNDPTLRRLIVKTIHEALPHGHPGQWNTVDQVQRDYWWPGMTKFIKSFVDGCAACQQMKVNTHPTRTPIQPIGGHKDALPFQIISMDLITDLPKITDCDSILVMVDHAATKGVIFIPCHKKIDATDTAELLFQHVYKRFGLPDKIISDRDPRFAAEVFKEMGKLLGIKQMLSTAYHPQTDGETERVNQEVEIFLRFFCAKEQTKWKDLLHFAKFAHNTRTHSVTKNSPFYLTMGYHPRPLPTVFEKTTVPSVEKRVAELKKLREETSALLDIAARKVKERSGRDLDKFEKGQKVWLEGKNLSLGYPSPKLSPKREGPFEITEVLGPVTYRLKLPFQWRIHPVFHAGLLSPFKETDVHGPNFLEPPPDIVEGQEEYEVKAIIGHRPKRKNQPPKEYLVSWKGYDSSHNQWLKPAGLKHSIEFLNMSSYTNPSVRTGLPPFNPPHQIFPDDAVHTEPFHPSMFELLYLMNCEHYDEELATAINASNERNCAIYGSLLFLQGQRRQMMENITRMDRHMGTLAQQISDDETFTVTGAIAVPRPTLDIANLPLYIVLPDTDPDGDRFATDNDVNPNDPAFIRKAIVHRRSLKRATEVSKAQHLLQLRQQCIRPASTSRRSLTPVGGISNLPADQQTLLYPDPFPITDDTRSDDSDVSDASGRAAKFPIVSPPTTPPAMSSNHELPSTSSSTTEPSRETFNAARLSPELPNPLRLPSPIIPINPDTQRPYRIGVGR</sequence>
<keyword evidence="14" id="KW-0239">DNA-directed DNA polymerase</keyword>
<evidence type="ECO:0000256" key="17">
    <source>
        <dbReference type="SAM" id="MobiDB-lite"/>
    </source>
</evidence>
<dbReference type="InterPro" id="IPR041373">
    <property type="entry name" value="RT_RNaseH"/>
</dbReference>
<evidence type="ECO:0000256" key="6">
    <source>
        <dbReference type="ARBA" id="ARBA00022723"/>
    </source>
</evidence>
<dbReference type="PROSITE" id="PS50013">
    <property type="entry name" value="CHROMO_2"/>
    <property type="match status" value="1"/>
</dbReference>
<evidence type="ECO:0000259" key="18">
    <source>
        <dbReference type="PROSITE" id="PS50013"/>
    </source>
</evidence>
<dbReference type="InterPro" id="IPR041588">
    <property type="entry name" value="Integrase_H2C2"/>
</dbReference>
<evidence type="ECO:0000256" key="2">
    <source>
        <dbReference type="ARBA" id="ARBA00022670"/>
    </source>
</evidence>
<dbReference type="Gene3D" id="2.40.70.10">
    <property type="entry name" value="Acid Proteases"/>
    <property type="match status" value="1"/>
</dbReference>
<evidence type="ECO:0000256" key="11">
    <source>
        <dbReference type="ARBA" id="ARBA00022884"/>
    </source>
</evidence>
<dbReference type="EC" id="2.7.7.49" evidence="1"/>
<protein>
    <recommendedName>
        <fullName evidence="1">RNA-directed DNA polymerase</fullName>
        <ecNumber evidence="1">2.7.7.49</ecNumber>
    </recommendedName>
</protein>
<evidence type="ECO:0000313" key="22">
    <source>
        <dbReference type="Proteomes" id="UP000054988"/>
    </source>
</evidence>
<dbReference type="GO" id="GO:0006310">
    <property type="term" value="P:DNA recombination"/>
    <property type="evidence" value="ECO:0007669"/>
    <property type="project" value="UniProtKB-KW"/>
</dbReference>
<evidence type="ECO:0000256" key="7">
    <source>
        <dbReference type="ARBA" id="ARBA00022750"/>
    </source>
</evidence>
<evidence type="ECO:0000256" key="4">
    <source>
        <dbReference type="ARBA" id="ARBA00022695"/>
    </source>
</evidence>
<dbReference type="InterPro" id="IPR050951">
    <property type="entry name" value="Retrovirus_Pol_polyprotein"/>
</dbReference>
<keyword evidence="16" id="KW-0233">DNA recombination</keyword>
<evidence type="ECO:0000259" key="20">
    <source>
        <dbReference type="PROSITE" id="PS50994"/>
    </source>
</evidence>
<dbReference type="InterPro" id="IPR016197">
    <property type="entry name" value="Chromo-like_dom_sf"/>
</dbReference>
<dbReference type="GO" id="GO:0003677">
    <property type="term" value="F:DNA binding"/>
    <property type="evidence" value="ECO:0007669"/>
    <property type="project" value="UniProtKB-KW"/>
</dbReference>
<keyword evidence="11" id="KW-0694">RNA-binding</keyword>
<dbReference type="Proteomes" id="UP000054988">
    <property type="component" value="Unassembled WGS sequence"/>
</dbReference>
<dbReference type="InterPro" id="IPR000953">
    <property type="entry name" value="Chromo/chromo_shadow_dom"/>
</dbReference>
<keyword evidence="7" id="KW-0064">Aspartyl protease</keyword>
<feature type="domain" description="Chromo" evidence="18">
    <location>
        <begin position="1108"/>
        <end position="1155"/>
    </location>
</feature>
<dbReference type="GO" id="GO:0005634">
    <property type="term" value="C:nucleus"/>
    <property type="evidence" value="ECO:0007669"/>
    <property type="project" value="UniProtKB-ARBA"/>
</dbReference>
<dbReference type="SUPFAM" id="SSF54160">
    <property type="entry name" value="Chromo domain-like"/>
    <property type="match status" value="1"/>
</dbReference>
<dbReference type="InterPro" id="IPR043502">
    <property type="entry name" value="DNA/RNA_pol_sf"/>
</dbReference>
<dbReference type="CDD" id="cd01647">
    <property type="entry name" value="RT_LTR"/>
    <property type="match status" value="1"/>
</dbReference>
<evidence type="ECO:0000256" key="13">
    <source>
        <dbReference type="ARBA" id="ARBA00022918"/>
    </source>
</evidence>
<dbReference type="Gene3D" id="1.10.340.70">
    <property type="match status" value="1"/>
</dbReference>
<reference evidence="21 22" key="1">
    <citation type="submission" date="2015-12" db="EMBL/GenBank/DDBJ databases">
        <title>Draft genome sequence of Moniliophthora roreri, the causal agent of frosty pod rot of cacao.</title>
        <authorList>
            <person name="Aime M.C."/>
            <person name="Diaz-Valderrama J.R."/>
            <person name="Kijpornyongpan T."/>
            <person name="Phillips-Mora W."/>
        </authorList>
    </citation>
    <scope>NUCLEOTIDE SEQUENCE [LARGE SCALE GENOMIC DNA]</scope>
    <source>
        <strain evidence="21 22">MCA 2952</strain>
    </source>
</reference>
<keyword evidence="9" id="KW-0378">Hydrolase</keyword>
<evidence type="ECO:0000313" key="21">
    <source>
        <dbReference type="EMBL" id="KTB41376.1"/>
    </source>
</evidence>
<feature type="compositionally biased region" description="Pro residues" evidence="17">
    <location>
        <begin position="1436"/>
        <end position="1448"/>
    </location>
</feature>
<keyword evidence="5" id="KW-0540">Nuclease</keyword>
<evidence type="ECO:0000256" key="16">
    <source>
        <dbReference type="ARBA" id="ARBA00023172"/>
    </source>
</evidence>
<accession>A0A0W0FYM0</accession>
<dbReference type="GO" id="GO:0003723">
    <property type="term" value="F:RNA binding"/>
    <property type="evidence" value="ECO:0007669"/>
    <property type="project" value="UniProtKB-KW"/>
</dbReference>
<evidence type="ECO:0000256" key="12">
    <source>
        <dbReference type="ARBA" id="ARBA00022908"/>
    </source>
</evidence>
<evidence type="ECO:0000256" key="3">
    <source>
        <dbReference type="ARBA" id="ARBA00022679"/>
    </source>
</evidence>
<dbReference type="InterPro" id="IPR000477">
    <property type="entry name" value="RT_dom"/>
</dbReference>
<dbReference type="InterPro" id="IPR023780">
    <property type="entry name" value="Chromo_domain"/>
</dbReference>
<dbReference type="InterPro" id="IPR036397">
    <property type="entry name" value="RNaseH_sf"/>
</dbReference>
<dbReference type="GO" id="GO:0046872">
    <property type="term" value="F:metal ion binding"/>
    <property type="evidence" value="ECO:0007669"/>
    <property type="project" value="UniProtKB-KW"/>
</dbReference>
<name>A0A0W0FYM0_MONRR</name>
<keyword evidence="10" id="KW-0460">Magnesium</keyword>
<dbReference type="Gene3D" id="3.30.420.10">
    <property type="entry name" value="Ribonuclease H-like superfamily/Ribonuclease H"/>
    <property type="match status" value="1"/>
</dbReference>
<dbReference type="GO" id="GO:0004190">
    <property type="term" value="F:aspartic-type endopeptidase activity"/>
    <property type="evidence" value="ECO:0007669"/>
    <property type="project" value="UniProtKB-KW"/>
</dbReference>
<dbReference type="Gene3D" id="3.10.10.10">
    <property type="entry name" value="HIV Type 1 Reverse Transcriptase, subunit A, domain 1"/>
    <property type="match status" value="1"/>
</dbReference>
<dbReference type="InterPro" id="IPR056924">
    <property type="entry name" value="SH3_Tf2-1"/>
</dbReference>
<evidence type="ECO:0000256" key="5">
    <source>
        <dbReference type="ARBA" id="ARBA00022722"/>
    </source>
</evidence>
<dbReference type="CDD" id="cd09274">
    <property type="entry name" value="RNase_HI_RT_Ty3"/>
    <property type="match status" value="1"/>
</dbReference>
<dbReference type="GO" id="GO:0006508">
    <property type="term" value="P:proteolysis"/>
    <property type="evidence" value="ECO:0007669"/>
    <property type="project" value="UniProtKB-KW"/>
</dbReference>
<keyword evidence="13" id="KW-0695">RNA-directed DNA polymerase</keyword>
<dbReference type="Gene3D" id="3.30.70.270">
    <property type="match status" value="2"/>
</dbReference>
<keyword evidence="15" id="KW-0238">DNA-binding</keyword>
<dbReference type="PROSITE" id="PS50878">
    <property type="entry name" value="RT_POL"/>
    <property type="match status" value="1"/>
</dbReference>
<dbReference type="GO" id="GO:0015074">
    <property type="term" value="P:DNA integration"/>
    <property type="evidence" value="ECO:0007669"/>
    <property type="project" value="UniProtKB-KW"/>
</dbReference>
<dbReference type="Pfam" id="PF00078">
    <property type="entry name" value="RVT_1"/>
    <property type="match status" value="1"/>
</dbReference>
<evidence type="ECO:0000256" key="9">
    <source>
        <dbReference type="ARBA" id="ARBA00022801"/>
    </source>
</evidence>
<dbReference type="Pfam" id="PF17921">
    <property type="entry name" value="Integrase_H2C2"/>
    <property type="match status" value="1"/>
</dbReference>
<dbReference type="Pfam" id="PF24626">
    <property type="entry name" value="SH3_Tf2-1"/>
    <property type="match status" value="1"/>
</dbReference>
<evidence type="ECO:0000256" key="10">
    <source>
        <dbReference type="ARBA" id="ARBA00022842"/>
    </source>
</evidence>
<feature type="region of interest" description="Disordered" evidence="17">
    <location>
        <begin position="1343"/>
        <end position="1463"/>
    </location>
</feature>
<keyword evidence="4" id="KW-0548">Nucleotidyltransferase</keyword>
<comment type="caution">
    <text evidence="21">The sequence shown here is derived from an EMBL/GenBank/DDBJ whole genome shotgun (WGS) entry which is preliminary data.</text>
</comment>
<feature type="domain" description="Reverse transcriptase" evidence="19">
    <location>
        <begin position="256"/>
        <end position="437"/>
    </location>
</feature>
<dbReference type="Pfam" id="PF00385">
    <property type="entry name" value="Chromo"/>
    <property type="match status" value="1"/>
</dbReference>
<feature type="domain" description="Integrase catalytic" evidence="20">
    <location>
        <begin position="809"/>
        <end position="969"/>
    </location>
</feature>
<proteinExistence type="predicted"/>
<dbReference type="InterPro" id="IPR001584">
    <property type="entry name" value="Integrase_cat-core"/>
</dbReference>
<keyword evidence="8" id="KW-0255">Endonuclease</keyword>
<dbReference type="PANTHER" id="PTHR37984">
    <property type="entry name" value="PROTEIN CBG26694"/>
    <property type="match status" value="1"/>
</dbReference>
<dbReference type="Gene3D" id="2.40.50.40">
    <property type="match status" value="1"/>
</dbReference>
<dbReference type="EMBL" id="LATX01001475">
    <property type="protein sequence ID" value="KTB41376.1"/>
    <property type="molecule type" value="Genomic_DNA"/>
</dbReference>
<keyword evidence="3" id="KW-0808">Transferase</keyword>
<dbReference type="FunFam" id="3.30.70.270:FF:000020">
    <property type="entry name" value="Transposon Tf2-6 polyprotein-like Protein"/>
    <property type="match status" value="1"/>
</dbReference>
<evidence type="ECO:0000259" key="19">
    <source>
        <dbReference type="PROSITE" id="PS50878"/>
    </source>
</evidence>
<dbReference type="CDD" id="cd00303">
    <property type="entry name" value="retropepsin_like"/>
    <property type="match status" value="1"/>
</dbReference>
<dbReference type="SUPFAM" id="SSF53098">
    <property type="entry name" value="Ribonuclease H-like"/>
    <property type="match status" value="1"/>
</dbReference>
<dbReference type="GO" id="GO:0004519">
    <property type="term" value="F:endonuclease activity"/>
    <property type="evidence" value="ECO:0007669"/>
    <property type="project" value="UniProtKB-KW"/>
</dbReference>
<evidence type="ECO:0000256" key="1">
    <source>
        <dbReference type="ARBA" id="ARBA00012493"/>
    </source>
</evidence>
<dbReference type="GO" id="GO:0006338">
    <property type="term" value="P:chromatin remodeling"/>
    <property type="evidence" value="ECO:0007669"/>
    <property type="project" value="UniProtKB-ARBA"/>
</dbReference>
<evidence type="ECO:0000256" key="15">
    <source>
        <dbReference type="ARBA" id="ARBA00023125"/>
    </source>
</evidence>
<dbReference type="PANTHER" id="PTHR37984:SF5">
    <property type="entry name" value="PROTEIN NYNRIN-LIKE"/>
    <property type="match status" value="1"/>
</dbReference>
<dbReference type="SUPFAM" id="SSF56672">
    <property type="entry name" value="DNA/RNA polymerases"/>
    <property type="match status" value="1"/>
</dbReference>
<dbReference type="GO" id="GO:0003887">
    <property type="term" value="F:DNA-directed DNA polymerase activity"/>
    <property type="evidence" value="ECO:0007669"/>
    <property type="project" value="UniProtKB-KW"/>
</dbReference>
<evidence type="ECO:0000256" key="8">
    <source>
        <dbReference type="ARBA" id="ARBA00022759"/>
    </source>
</evidence>
<organism evidence="21 22">
    <name type="scientific">Moniliophthora roreri</name>
    <name type="common">Frosty pod rot fungus</name>
    <name type="synonym">Monilia roreri</name>
    <dbReference type="NCBI Taxonomy" id="221103"/>
    <lineage>
        <taxon>Eukaryota</taxon>
        <taxon>Fungi</taxon>
        <taxon>Dikarya</taxon>
        <taxon>Basidiomycota</taxon>
        <taxon>Agaricomycotina</taxon>
        <taxon>Agaricomycetes</taxon>
        <taxon>Agaricomycetidae</taxon>
        <taxon>Agaricales</taxon>
        <taxon>Marasmiineae</taxon>
        <taxon>Marasmiaceae</taxon>
        <taxon>Moniliophthora</taxon>
    </lineage>
</organism>
<keyword evidence="6" id="KW-0479">Metal-binding</keyword>
<dbReference type="GO" id="GO:0003964">
    <property type="term" value="F:RNA-directed DNA polymerase activity"/>
    <property type="evidence" value="ECO:0007669"/>
    <property type="project" value="UniProtKB-KW"/>
</dbReference>
<keyword evidence="12" id="KW-0229">DNA integration</keyword>
<evidence type="ECO:0000256" key="14">
    <source>
        <dbReference type="ARBA" id="ARBA00022932"/>
    </source>
</evidence>
<keyword evidence="2" id="KW-0645">Protease</keyword>
<gene>
    <name evidence="21" type="ORF">WG66_6048</name>
</gene>
<dbReference type="InterPro" id="IPR021109">
    <property type="entry name" value="Peptidase_aspartic_dom_sf"/>
</dbReference>
<dbReference type="Pfam" id="PF17917">
    <property type="entry name" value="RT_RNaseH"/>
    <property type="match status" value="1"/>
</dbReference>
<dbReference type="InterPro" id="IPR012337">
    <property type="entry name" value="RNaseH-like_sf"/>
</dbReference>